<dbReference type="PANTHER" id="PTHR46187">
    <property type="entry name" value="ALKALINE CERAMIDASE 3"/>
    <property type="match status" value="1"/>
</dbReference>
<dbReference type="EMBL" id="GG745350">
    <property type="protein sequence ID" value="KNE66450.1"/>
    <property type="molecule type" value="Genomic_DNA"/>
</dbReference>
<dbReference type="Pfam" id="PF05875">
    <property type="entry name" value="Ceramidase"/>
    <property type="match status" value="1"/>
</dbReference>
<name>A0A0L0SVP1_ALLM3</name>
<evidence type="ECO:0000256" key="6">
    <source>
        <dbReference type="ARBA" id="ARBA00023136"/>
    </source>
</evidence>
<evidence type="ECO:0000256" key="7">
    <source>
        <dbReference type="PIRSR" id="PIRSR608901-1"/>
    </source>
</evidence>
<feature type="transmembrane region" description="Helical" evidence="9">
    <location>
        <begin position="147"/>
        <end position="164"/>
    </location>
</feature>
<feature type="binding site" evidence="8">
    <location>
        <position position="236"/>
    </location>
    <ligand>
        <name>Zn(2+)</name>
        <dbReference type="ChEBI" id="CHEBI:29105"/>
        <note>catalytic</note>
    </ligand>
</feature>
<dbReference type="GO" id="GO:0046514">
    <property type="term" value="P:ceramide catabolic process"/>
    <property type="evidence" value="ECO:0007669"/>
    <property type="project" value="TreeGrafter"/>
</dbReference>
<accession>A0A0L0SVP1</accession>
<feature type="binding site" evidence="7">
    <location>
        <position position="24"/>
    </location>
    <ligand>
        <name>Ca(2+)</name>
        <dbReference type="ChEBI" id="CHEBI:29108"/>
    </ligand>
</feature>
<dbReference type="GO" id="GO:0046513">
    <property type="term" value="P:ceramide biosynthetic process"/>
    <property type="evidence" value="ECO:0007669"/>
    <property type="project" value="TreeGrafter"/>
</dbReference>
<evidence type="ECO:0000256" key="1">
    <source>
        <dbReference type="ARBA" id="ARBA00004141"/>
    </source>
</evidence>
<dbReference type="GO" id="GO:0046872">
    <property type="term" value="F:metal ion binding"/>
    <property type="evidence" value="ECO:0007669"/>
    <property type="project" value="UniProtKB-KW"/>
</dbReference>
<dbReference type="GO" id="GO:0005789">
    <property type="term" value="C:endoplasmic reticulum membrane"/>
    <property type="evidence" value="ECO:0007669"/>
    <property type="project" value="TreeGrafter"/>
</dbReference>
<comment type="subcellular location">
    <subcellularLocation>
        <location evidence="1">Membrane</location>
        <topology evidence="1">Multi-pass membrane protein</topology>
    </subcellularLocation>
</comment>
<evidence type="ECO:0000256" key="3">
    <source>
        <dbReference type="ARBA" id="ARBA00022692"/>
    </source>
</evidence>
<feature type="binding site" evidence="7">
    <location>
        <position position="25"/>
    </location>
    <ligand>
        <name>Ca(2+)</name>
        <dbReference type="ChEBI" id="CHEBI:29108"/>
    </ligand>
</feature>
<evidence type="ECO:0000256" key="9">
    <source>
        <dbReference type="SAM" id="Phobius"/>
    </source>
</evidence>
<keyword evidence="6 9" id="KW-0472">Membrane</keyword>
<dbReference type="AlphaFoldDB" id="A0A0L0SVP1"/>
<feature type="transmembrane region" description="Helical" evidence="9">
    <location>
        <begin position="238"/>
        <end position="256"/>
    </location>
</feature>
<keyword evidence="7" id="KW-0106">Calcium</keyword>
<organism evidence="10 11">
    <name type="scientific">Allomyces macrogynus (strain ATCC 38327)</name>
    <name type="common">Allomyces javanicus var. macrogynus</name>
    <dbReference type="NCBI Taxonomy" id="578462"/>
    <lineage>
        <taxon>Eukaryota</taxon>
        <taxon>Fungi</taxon>
        <taxon>Fungi incertae sedis</taxon>
        <taxon>Blastocladiomycota</taxon>
        <taxon>Blastocladiomycetes</taxon>
        <taxon>Blastocladiales</taxon>
        <taxon>Blastocladiaceae</taxon>
        <taxon>Allomyces</taxon>
    </lineage>
</organism>
<feature type="binding site" evidence="8">
    <location>
        <position position="240"/>
    </location>
    <ligand>
        <name>Zn(2+)</name>
        <dbReference type="ChEBI" id="CHEBI:29105"/>
        <note>catalytic</note>
    </ligand>
</feature>
<gene>
    <name evidence="10" type="ORF">AMAG_11587</name>
</gene>
<dbReference type="InterPro" id="IPR008901">
    <property type="entry name" value="ACER"/>
</dbReference>
<reference evidence="11" key="2">
    <citation type="submission" date="2009-11" db="EMBL/GenBank/DDBJ databases">
        <title>The Genome Sequence of Allomyces macrogynus strain ATCC 38327.</title>
        <authorList>
            <consortium name="The Broad Institute Genome Sequencing Platform"/>
            <person name="Russ C."/>
            <person name="Cuomo C."/>
            <person name="Shea T."/>
            <person name="Young S.K."/>
            <person name="Zeng Q."/>
            <person name="Koehrsen M."/>
            <person name="Haas B."/>
            <person name="Borodovsky M."/>
            <person name="Guigo R."/>
            <person name="Alvarado L."/>
            <person name="Berlin A."/>
            <person name="Borenstein D."/>
            <person name="Chen Z."/>
            <person name="Engels R."/>
            <person name="Freedman E."/>
            <person name="Gellesch M."/>
            <person name="Goldberg J."/>
            <person name="Griggs A."/>
            <person name="Gujja S."/>
            <person name="Heiman D."/>
            <person name="Hepburn T."/>
            <person name="Howarth C."/>
            <person name="Jen D."/>
            <person name="Larson L."/>
            <person name="Lewis B."/>
            <person name="Mehta T."/>
            <person name="Park D."/>
            <person name="Pearson M."/>
            <person name="Roberts A."/>
            <person name="Saif S."/>
            <person name="Shenoy N."/>
            <person name="Sisk P."/>
            <person name="Stolte C."/>
            <person name="Sykes S."/>
            <person name="Walk T."/>
            <person name="White J."/>
            <person name="Yandava C."/>
            <person name="Burger G."/>
            <person name="Gray M.W."/>
            <person name="Holland P.W.H."/>
            <person name="King N."/>
            <person name="Lang F.B.F."/>
            <person name="Roger A.J."/>
            <person name="Ruiz-Trillo I."/>
            <person name="Lander E."/>
            <person name="Nusbaum C."/>
        </authorList>
    </citation>
    <scope>NUCLEOTIDE SEQUENCE [LARGE SCALE GENOMIC DNA]</scope>
    <source>
        <strain evidence="11">ATCC 38327</strain>
    </source>
</reference>
<evidence type="ECO:0000256" key="5">
    <source>
        <dbReference type="ARBA" id="ARBA00022989"/>
    </source>
</evidence>
<evidence type="ECO:0000256" key="4">
    <source>
        <dbReference type="ARBA" id="ARBA00022801"/>
    </source>
</evidence>
<feature type="binding site" evidence="7">
    <location>
        <position position="29"/>
    </location>
    <ligand>
        <name>Ca(2+)</name>
        <dbReference type="ChEBI" id="CHEBI:29108"/>
    </ligand>
</feature>
<evidence type="ECO:0000256" key="2">
    <source>
        <dbReference type="ARBA" id="ARBA00009780"/>
    </source>
</evidence>
<evidence type="ECO:0008006" key="12">
    <source>
        <dbReference type="Google" id="ProtNLM"/>
    </source>
</evidence>
<keyword evidence="4" id="KW-0378">Hydrolase</keyword>
<feature type="transmembrane region" description="Helical" evidence="9">
    <location>
        <begin position="70"/>
        <end position="93"/>
    </location>
</feature>
<dbReference type="VEuPathDB" id="FungiDB:AMAG_11587"/>
<dbReference type="STRING" id="578462.A0A0L0SVP1"/>
<feature type="binding site" evidence="7">
    <location>
        <position position="38"/>
    </location>
    <ligand>
        <name>Ca(2+)</name>
        <dbReference type="ChEBI" id="CHEBI:29108"/>
    </ligand>
</feature>
<keyword evidence="11" id="KW-1185">Reference proteome</keyword>
<keyword evidence="3 9" id="KW-0812">Transmembrane</keyword>
<evidence type="ECO:0000256" key="8">
    <source>
        <dbReference type="PIRSR" id="PIRSR608901-2"/>
    </source>
</evidence>
<dbReference type="Proteomes" id="UP000054350">
    <property type="component" value="Unassembled WGS sequence"/>
</dbReference>
<comment type="cofactor">
    <cofactor evidence="8">
        <name>Zn(2+)</name>
        <dbReference type="ChEBI" id="CHEBI:29105"/>
    </cofactor>
</comment>
<dbReference type="OMA" id="YVISHYA"/>
<evidence type="ECO:0000313" key="10">
    <source>
        <dbReference type="EMBL" id="KNE66450.1"/>
    </source>
</evidence>
<keyword evidence="5 9" id="KW-1133">Transmembrane helix</keyword>
<feature type="transmembrane region" description="Helical" evidence="9">
    <location>
        <begin position="39"/>
        <end position="58"/>
    </location>
</feature>
<feature type="binding site" evidence="7">
    <location>
        <position position="27"/>
    </location>
    <ligand>
        <name>Ca(2+)</name>
        <dbReference type="ChEBI" id="CHEBI:29108"/>
    </ligand>
</feature>
<dbReference type="PANTHER" id="PTHR46187:SF3">
    <property type="entry name" value="ALKALINE CERAMIDASE 3"/>
    <property type="match status" value="1"/>
</dbReference>
<protein>
    <recommendedName>
        <fullName evidence="12">Ceramidase</fullName>
    </recommendedName>
</protein>
<comment type="similarity">
    <text evidence="2">Belongs to the alkaline ceramidase family.</text>
</comment>
<dbReference type="OrthoDB" id="187171at2759"/>
<evidence type="ECO:0000313" key="11">
    <source>
        <dbReference type="Proteomes" id="UP000054350"/>
    </source>
</evidence>
<feature type="transmembrane region" description="Helical" evidence="9">
    <location>
        <begin position="122"/>
        <end position="141"/>
    </location>
</feature>
<keyword evidence="8" id="KW-0862">Zinc</keyword>
<feature type="binding site" evidence="8">
    <location>
        <position position="86"/>
    </location>
    <ligand>
        <name>Zn(2+)</name>
        <dbReference type="ChEBI" id="CHEBI:29105"/>
        <note>catalytic</note>
    </ligand>
</feature>
<proteinExistence type="inferred from homology"/>
<dbReference type="eggNOG" id="KOG2329">
    <property type="taxonomic scope" value="Eukaryota"/>
</dbReference>
<sequence length="306" mass="34284">MQPQHAHDTLAATHHPWVTDALVDWCEANFHVVWFVAEFWNTVSNLWIVAFGILGMLYCRWYSYEPRFTVAYFSIVLVGVGSSLFHGSLTYHMQLLDELPMLFGTAAMIYCCLTPHRAFPPLWATIIVVAYPIVSTAIYLANRNAEFFQIAYTLQVVFITALTARNGRVFTDPAPTASKTALRISAKAGPALRWQGLAAYGFGTALWVVDNVYCYSHLVPLKEAVGSPWAVLLELHAWWHALTGYGSFCSLTYMVAVRMQARADEGAVKDRDVALLWWGPLVPYVVWGEDARRAVVEKGGKKAKSE</sequence>
<reference evidence="10 11" key="1">
    <citation type="submission" date="2009-11" db="EMBL/GenBank/DDBJ databases">
        <title>Annotation of Allomyces macrogynus ATCC 38327.</title>
        <authorList>
            <consortium name="The Broad Institute Genome Sequencing Platform"/>
            <person name="Russ C."/>
            <person name="Cuomo C."/>
            <person name="Burger G."/>
            <person name="Gray M.W."/>
            <person name="Holland P.W.H."/>
            <person name="King N."/>
            <person name="Lang F.B.F."/>
            <person name="Roger A.J."/>
            <person name="Ruiz-Trillo I."/>
            <person name="Young S.K."/>
            <person name="Zeng Q."/>
            <person name="Gargeya S."/>
            <person name="Fitzgerald M."/>
            <person name="Haas B."/>
            <person name="Abouelleil A."/>
            <person name="Alvarado L."/>
            <person name="Arachchi H.M."/>
            <person name="Berlin A."/>
            <person name="Chapman S.B."/>
            <person name="Gearin G."/>
            <person name="Goldberg J."/>
            <person name="Griggs A."/>
            <person name="Gujja S."/>
            <person name="Hansen M."/>
            <person name="Heiman D."/>
            <person name="Howarth C."/>
            <person name="Larimer J."/>
            <person name="Lui A."/>
            <person name="MacDonald P.J.P."/>
            <person name="McCowen C."/>
            <person name="Montmayeur A."/>
            <person name="Murphy C."/>
            <person name="Neiman D."/>
            <person name="Pearson M."/>
            <person name="Priest M."/>
            <person name="Roberts A."/>
            <person name="Saif S."/>
            <person name="Shea T."/>
            <person name="Sisk P."/>
            <person name="Stolte C."/>
            <person name="Sykes S."/>
            <person name="Wortman J."/>
            <person name="Nusbaum C."/>
            <person name="Birren B."/>
        </authorList>
    </citation>
    <scope>NUCLEOTIDE SEQUENCE [LARGE SCALE GENOMIC DNA]</scope>
    <source>
        <strain evidence="10 11">ATCC 38327</strain>
    </source>
</reference>
<dbReference type="GO" id="GO:0016811">
    <property type="term" value="F:hydrolase activity, acting on carbon-nitrogen (but not peptide) bonds, in linear amides"/>
    <property type="evidence" value="ECO:0007669"/>
    <property type="project" value="InterPro"/>
</dbReference>
<keyword evidence="7" id="KW-0479">Metal-binding</keyword>